<accession>A0A2S5KUZ4</accession>
<evidence type="ECO:0000256" key="9">
    <source>
        <dbReference type="SAM" id="MobiDB-lite"/>
    </source>
</evidence>
<evidence type="ECO:0000256" key="8">
    <source>
        <dbReference type="ARBA" id="ARBA00030117"/>
    </source>
</evidence>
<dbReference type="InterPro" id="IPR007412">
    <property type="entry name" value="FlgM"/>
</dbReference>
<evidence type="ECO:0000259" key="10">
    <source>
        <dbReference type="Pfam" id="PF04316"/>
    </source>
</evidence>
<feature type="compositionally biased region" description="Polar residues" evidence="9">
    <location>
        <begin position="9"/>
        <end position="28"/>
    </location>
</feature>
<dbReference type="GO" id="GO:0045892">
    <property type="term" value="P:negative regulation of DNA-templated transcription"/>
    <property type="evidence" value="ECO:0007669"/>
    <property type="project" value="InterPro"/>
</dbReference>
<reference evidence="11 12" key="1">
    <citation type="submission" date="2018-02" db="EMBL/GenBank/DDBJ databases">
        <title>novel marine gammaproteobacteria from coastal saline agro ecosystem.</title>
        <authorList>
            <person name="Krishnan R."/>
            <person name="Ramesh Kumar N."/>
        </authorList>
    </citation>
    <scope>NUCLEOTIDE SEQUENCE [LARGE SCALE GENOMIC DNA]</scope>
    <source>
        <strain evidence="11 12">228</strain>
    </source>
</reference>
<dbReference type="AlphaFoldDB" id="A0A2S5KUZ4"/>
<keyword evidence="11" id="KW-0966">Cell projection</keyword>
<dbReference type="InterPro" id="IPR035890">
    <property type="entry name" value="Anti-sigma-28_factor_FlgM_sf"/>
</dbReference>
<dbReference type="GO" id="GO:0044781">
    <property type="term" value="P:bacterial-type flagellum organization"/>
    <property type="evidence" value="ECO:0007669"/>
    <property type="project" value="UniProtKB-KW"/>
</dbReference>
<dbReference type="Proteomes" id="UP000238196">
    <property type="component" value="Unassembled WGS sequence"/>
</dbReference>
<comment type="function">
    <text evidence="7">Responsible for the coupling of flagellin expression to flagellar assembly by preventing expression of the flagellin genes when a component of the middle class of proteins is defective. It negatively regulates flagellar genes by inhibiting the activity of FliA by directly binding to FliA.</text>
</comment>
<keyword evidence="11" id="KW-0969">Cilium</keyword>
<feature type="domain" description="Anti-sigma-28 factor FlgM C-terminal" evidence="10">
    <location>
        <begin position="40"/>
        <end position="94"/>
    </location>
</feature>
<evidence type="ECO:0000256" key="6">
    <source>
        <dbReference type="ARBA" id="ARBA00023163"/>
    </source>
</evidence>
<keyword evidence="4" id="KW-1005">Bacterial flagellum biogenesis</keyword>
<dbReference type="EMBL" id="PRLP01000015">
    <property type="protein sequence ID" value="PPC78472.1"/>
    <property type="molecule type" value="Genomic_DNA"/>
</dbReference>
<gene>
    <name evidence="11" type="primary">flgM</name>
    <name evidence="11" type="ORF">C4K68_05330</name>
</gene>
<feature type="region of interest" description="Disordered" evidence="9">
    <location>
        <begin position="1"/>
        <end position="66"/>
    </location>
</feature>
<dbReference type="Pfam" id="PF04316">
    <property type="entry name" value="FlgM"/>
    <property type="match status" value="1"/>
</dbReference>
<keyword evidence="3" id="KW-0678">Repressor</keyword>
<evidence type="ECO:0000256" key="5">
    <source>
        <dbReference type="ARBA" id="ARBA00023015"/>
    </source>
</evidence>
<evidence type="ECO:0000256" key="7">
    <source>
        <dbReference type="ARBA" id="ARBA00024739"/>
    </source>
</evidence>
<keyword evidence="11" id="KW-0282">Flagellum</keyword>
<dbReference type="InterPro" id="IPR031316">
    <property type="entry name" value="FlgM_C"/>
</dbReference>
<evidence type="ECO:0000256" key="2">
    <source>
        <dbReference type="ARBA" id="ARBA00017823"/>
    </source>
</evidence>
<evidence type="ECO:0000313" key="12">
    <source>
        <dbReference type="Proteomes" id="UP000238196"/>
    </source>
</evidence>
<sequence>MSIDINGLGVNQASTSRIKSQSSTQQKSADVDNEGKSSSDKVELSSEAKSMQSIEDQVRQLPDVDQEKVDRIKSAIADGSYSVNSQSIANKMLDLDGMFS</sequence>
<dbReference type="OrthoDB" id="5738369at2"/>
<protein>
    <recommendedName>
        <fullName evidence="2">Negative regulator of flagellin synthesis</fullName>
    </recommendedName>
    <alternativeName>
        <fullName evidence="8">Anti-sigma-28 factor</fullName>
    </alternativeName>
</protein>
<dbReference type="SUPFAM" id="SSF101498">
    <property type="entry name" value="Anti-sigma factor FlgM"/>
    <property type="match status" value="1"/>
</dbReference>
<organism evidence="11 12">
    <name type="scientific">Proteobacteria bacterium 228</name>
    <dbReference type="NCBI Taxonomy" id="2083153"/>
    <lineage>
        <taxon>Bacteria</taxon>
        <taxon>Pseudomonadati</taxon>
        <taxon>Pseudomonadota</taxon>
    </lineage>
</organism>
<name>A0A2S5KUZ4_9PROT</name>
<evidence type="ECO:0000256" key="3">
    <source>
        <dbReference type="ARBA" id="ARBA00022491"/>
    </source>
</evidence>
<feature type="compositionally biased region" description="Basic and acidic residues" evidence="9">
    <location>
        <begin position="29"/>
        <end position="46"/>
    </location>
</feature>
<evidence type="ECO:0000256" key="1">
    <source>
        <dbReference type="ARBA" id="ARBA00005322"/>
    </source>
</evidence>
<keyword evidence="5" id="KW-0805">Transcription regulation</keyword>
<comment type="similarity">
    <text evidence="1">Belongs to the FlgM family.</text>
</comment>
<evidence type="ECO:0000313" key="11">
    <source>
        <dbReference type="EMBL" id="PPC78472.1"/>
    </source>
</evidence>
<dbReference type="NCBIfam" id="TIGR03824">
    <property type="entry name" value="FlgM_jcvi"/>
    <property type="match status" value="1"/>
</dbReference>
<proteinExistence type="inferred from homology"/>
<evidence type="ECO:0000256" key="4">
    <source>
        <dbReference type="ARBA" id="ARBA00022795"/>
    </source>
</evidence>
<comment type="caution">
    <text evidence="11">The sequence shown here is derived from an EMBL/GenBank/DDBJ whole genome shotgun (WGS) entry which is preliminary data.</text>
</comment>
<keyword evidence="6" id="KW-0804">Transcription</keyword>